<gene>
    <name evidence="2" type="ORF">ABL78_2944</name>
</gene>
<feature type="compositionally biased region" description="Low complexity" evidence="1">
    <location>
        <begin position="495"/>
        <end position="505"/>
    </location>
</feature>
<comment type="caution">
    <text evidence="2">The sequence shown here is derived from an EMBL/GenBank/DDBJ whole genome shotgun (WGS) entry which is preliminary data.</text>
</comment>
<evidence type="ECO:0000256" key="1">
    <source>
        <dbReference type="SAM" id="MobiDB-lite"/>
    </source>
</evidence>
<evidence type="ECO:0000313" key="2">
    <source>
        <dbReference type="EMBL" id="KPI87953.1"/>
    </source>
</evidence>
<feature type="region of interest" description="Disordered" evidence="1">
    <location>
        <begin position="121"/>
        <end position="161"/>
    </location>
</feature>
<evidence type="ECO:0000313" key="3">
    <source>
        <dbReference type="Proteomes" id="UP000038009"/>
    </source>
</evidence>
<reference evidence="2 3" key="1">
    <citation type="journal article" date="2015" name="PLoS Pathog.">
        <title>Leptomonas seymouri: Adaptations to the Dixenous Life Cycle Analyzed by Genome Sequencing, Transcriptome Profiling and Co-infection with Leishmania donovani.</title>
        <authorList>
            <person name="Kraeva N."/>
            <person name="Butenko A."/>
            <person name="Hlavacova J."/>
            <person name="Kostygov A."/>
            <person name="Myskova J."/>
            <person name="Grybchuk D."/>
            <person name="Lestinova T."/>
            <person name="Votypka J."/>
            <person name="Volf P."/>
            <person name="Opperdoes F."/>
            <person name="Flegontov P."/>
            <person name="Lukes J."/>
            <person name="Yurchenko V."/>
        </authorList>
    </citation>
    <scope>NUCLEOTIDE SEQUENCE [LARGE SCALE GENOMIC DNA]</scope>
    <source>
        <strain evidence="2 3">ATCC 30220</strain>
    </source>
</reference>
<dbReference type="AlphaFoldDB" id="A0A0N1ILA8"/>
<feature type="compositionally biased region" description="Basic residues" evidence="1">
    <location>
        <begin position="413"/>
        <end position="432"/>
    </location>
</feature>
<sequence length="592" mass="66507">MPSVHHYEDAVLKGTALVLLDLPASLRGAVLSLRKLFDDSYPHNGITHMLLNPSPVLSTSGEGVMECGAVFFKSAKATWALLDKVEVELRTEDGPLELRRGYLKLGDWKILVEGVVTWGANGRERQPLPPQGSLPAEVPPSSAPAPIPASPQQNVGSVSAGPRANLENQAKENGTVVVSMHFKEVYNRHRNLREDRKHATRGELPSMFPLTPFMVHQTLIAECQPRKIVLIDSRRTTQQRVIKALVELESAEVAARIVHIFTHRAVEFVSEAAGGRKPERGRRPQDKAESRPICAEVRYYLNTYYSTPNGQSRFHPNGERNYHRSIVVRHQERDMMNMVDPQDAALVAVLAPRQWQHDTHANRLASVPDSDSPDRDGPSVTDDRSSRAVLPPSSLPPQPQQHQRADRFDSRRRSPPARRGRSGRRSRTRSRSRSYSPSGSSSRSYSSSSSSSSRSRRFRRRPRREDARRDDARRSGNGRSDRNRSARGLDRYEAPSSSPTTTTTSRHLSNAAVSRTAERREEKLVVQPERQSPSPVVVQTVPATSLSPQRVESDSLPPGWRPIYSEEYKQTYYAYRDPQTCVETTTWERPEA</sequence>
<dbReference type="VEuPathDB" id="TriTrypDB:Lsey_0067_0060"/>
<feature type="compositionally biased region" description="Basic and acidic residues" evidence="1">
    <location>
        <begin position="403"/>
        <end position="412"/>
    </location>
</feature>
<evidence type="ECO:0008006" key="4">
    <source>
        <dbReference type="Google" id="ProtNLM"/>
    </source>
</evidence>
<dbReference type="OrthoDB" id="264008at2759"/>
<organism evidence="2 3">
    <name type="scientific">Leptomonas seymouri</name>
    <dbReference type="NCBI Taxonomy" id="5684"/>
    <lineage>
        <taxon>Eukaryota</taxon>
        <taxon>Discoba</taxon>
        <taxon>Euglenozoa</taxon>
        <taxon>Kinetoplastea</taxon>
        <taxon>Metakinetoplastina</taxon>
        <taxon>Trypanosomatida</taxon>
        <taxon>Trypanosomatidae</taxon>
        <taxon>Leishmaniinae</taxon>
        <taxon>Leptomonas</taxon>
    </lineage>
</organism>
<accession>A0A0N1ILA8</accession>
<keyword evidence="3" id="KW-1185">Reference proteome</keyword>
<feature type="region of interest" description="Disordered" evidence="1">
    <location>
        <begin position="361"/>
        <end position="562"/>
    </location>
</feature>
<dbReference type="EMBL" id="LJSK01000067">
    <property type="protein sequence ID" value="KPI87953.1"/>
    <property type="molecule type" value="Genomic_DNA"/>
</dbReference>
<dbReference type="OMA" id="ECGAVFF"/>
<feature type="compositionally biased region" description="Low complexity" evidence="1">
    <location>
        <begin position="531"/>
        <end position="545"/>
    </location>
</feature>
<dbReference type="Proteomes" id="UP000038009">
    <property type="component" value="Unassembled WGS sequence"/>
</dbReference>
<feature type="compositionally biased region" description="Basic and acidic residues" evidence="1">
    <location>
        <begin position="372"/>
        <end position="386"/>
    </location>
</feature>
<feature type="compositionally biased region" description="Basic and acidic residues" evidence="1">
    <location>
        <begin position="463"/>
        <end position="493"/>
    </location>
</feature>
<protein>
    <recommendedName>
        <fullName evidence="4">WW domain-containing protein</fullName>
    </recommendedName>
</protein>
<proteinExistence type="predicted"/>
<feature type="compositionally biased region" description="Low complexity" evidence="1">
    <location>
        <begin position="433"/>
        <end position="453"/>
    </location>
</feature>
<feature type="compositionally biased region" description="Pro residues" evidence="1">
    <location>
        <begin position="127"/>
        <end position="149"/>
    </location>
</feature>
<name>A0A0N1ILA8_LEPSE</name>